<evidence type="ECO:0000313" key="3">
    <source>
        <dbReference type="Proteomes" id="UP000663889"/>
    </source>
</evidence>
<keyword evidence="1" id="KW-0472">Membrane</keyword>
<dbReference type="EMBL" id="CAJNOU010001906">
    <property type="protein sequence ID" value="CAF1267676.1"/>
    <property type="molecule type" value="Genomic_DNA"/>
</dbReference>
<keyword evidence="1" id="KW-1133">Transmembrane helix</keyword>
<dbReference type="Proteomes" id="UP000663889">
    <property type="component" value="Unassembled WGS sequence"/>
</dbReference>
<feature type="transmembrane region" description="Helical" evidence="1">
    <location>
        <begin position="7"/>
        <end position="28"/>
    </location>
</feature>
<evidence type="ECO:0000256" key="1">
    <source>
        <dbReference type="SAM" id="Phobius"/>
    </source>
</evidence>
<gene>
    <name evidence="2" type="ORF">SEV965_LOCUS24579</name>
</gene>
<reference evidence="2" key="1">
    <citation type="submission" date="2021-02" db="EMBL/GenBank/DDBJ databases">
        <authorList>
            <person name="Nowell W R."/>
        </authorList>
    </citation>
    <scope>NUCLEOTIDE SEQUENCE</scope>
</reference>
<name>A0A815B9K2_9BILA</name>
<organism evidence="2 3">
    <name type="scientific">Rotaria sordida</name>
    <dbReference type="NCBI Taxonomy" id="392033"/>
    <lineage>
        <taxon>Eukaryota</taxon>
        <taxon>Metazoa</taxon>
        <taxon>Spiralia</taxon>
        <taxon>Gnathifera</taxon>
        <taxon>Rotifera</taxon>
        <taxon>Eurotatoria</taxon>
        <taxon>Bdelloidea</taxon>
        <taxon>Philodinida</taxon>
        <taxon>Philodinidae</taxon>
        <taxon>Rotaria</taxon>
    </lineage>
</organism>
<protein>
    <submittedName>
        <fullName evidence="2">Uncharacterized protein</fullName>
    </submittedName>
</protein>
<proteinExistence type="predicted"/>
<dbReference type="AlphaFoldDB" id="A0A815B9K2"/>
<keyword evidence="1" id="KW-0812">Transmembrane</keyword>
<sequence length="108" mass="12977">MQNNSTIFIYLIQMINSLLKNTSLHFSLTISNYYAMYCITTMIKLLTYMKIYSVLKFDNIKMCYYFSHISYSSLAKFEYDKYDFSSLINIVYNIYMIQTYQQIPLHPT</sequence>
<feature type="transmembrane region" description="Helical" evidence="1">
    <location>
        <begin position="34"/>
        <end position="52"/>
    </location>
</feature>
<accession>A0A815B9K2</accession>
<comment type="caution">
    <text evidence="2">The sequence shown here is derived from an EMBL/GenBank/DDBJ whole genome shotgun (WGS) entry which is preliminary data.</text>
</comment>
<evidence type="ECO:0000313" key="2">
    <source>
        <dbReference type="EMBL" id="CAF1267676.1"/>
    </source>
</evidence>